<accession>A0A2U8DUK0</accession>
<dbReference type="GO" id="GO:0005829">
    <property type="term" value="C:cytosol"/>
    <property type="evidence" value="ECO:0007669"/>
    <property type="project" value="TreeGrafter"/>
</dbReference>
<dbReference type="AlphaFoldDB" id="A0A2U8DUK0"/>
<dbReference type="Proteomes" id="UP000244910">
    <property type="component" value="Chromosome"/>
</dbReference>
<dbReference type="GO" id="GO:0003700">
    <property type="term" value="F:DNA-binding transcription factor activity"/>
    <property type="evidence" value="ECO:0007669"/>
    <property type="project" value="InterPro"/>
</dbReference>
<dbReference type="InterPro" id="IPR050950">
    <property type="entry name" value="HTH-type_LysR_regulators"/>
</dbReference>
<dbReference type="InterPro" id="IPR005119">
    <property type="entry name" value="LysR_subst-bd"/>
</dbReference>
<evidence type="ECO:0000256" key="1">
    <source>
        <dbReference type="ARBA" id="ARBA00009437"/>
    </source>
</evidence>
<protein>
    <submittedName>
        <fullName evidence="6">LysR family transcriptional regulator</fullName>
    </submittedName>
</protein>
<organism evidence="6 7">
    <name type="scientific">Clostridium drakei</name>
    <dbReference type="NCBI Taxonomy" id="332101"/>
    <lineage>
        <taxon>Bacteria</taxon>
        <taxon>Bacillati</taxon>
        <taxon>Bacillota</taxon>
        <taxon>Clostridia</taxon>
        <taxon>Eubacteriales</taxon>
        <taxon>Clostridiaceae</taxon>
        <taxon>Clostridium</taxon>
    </lineage>
</organism>
<evidence type="ECO:0000256" key="2">
    <source>
        <dbReference type="ARBA" id="ARBA00023015"/>
    </source>
</evidence>
<gene>
    <name evidence="6" type="ORF">B9W14_18660</name>
</gene>
<dbReference type="InterPro" id="IPR036390">
    <property type="entry name" value="WH_DNA-bd_sf"/>
</dbReference>
<dbReference type="FunFam" id="1.10.10.10:FF:000001">
    <property type="entry name" value="LysR family transcriptional regulator"/>
    <property type="match status" value="1"/>
</dbReference>
<dbReference type="SUPFAM" id="SSF53850">
    <property type="entry name" value="Periplasmic binding protein-like II"/>
    <property type="match status" value="1"/>
</dbReference>
<name>A0A2U8DUK0_9CLOT</name>
<dbReference type="PANTHER" id="PTHR30419:SF28">
    <property type="entry name" value="HTH-TYPE TRANSCRIPTIONAL REGULATOR BSDA"/>
    <property type="match status" value="1"/>
</dbReference>
<dbReference type="InterPro" id="IPR036388">
    <property type="entry name" value="WH-like_DNA-bd_sf"/>
</dbReference>
<comment type="similarity">
    <text evidence="1">Belongs to the LysR transcriptional regulatory family.</text>
</comment>
<dbReference type="Pfam" id="PF03466">
    <property type="entry name" value="LysR_substrate"/>
    <property type="match status" value="1"/>
</dbReference>
<reference evidence="7" key="1">
    <citation type="submission" date="2017-04" db="EMBL/GenBank/DDBJ databases">
        <authorList>
            <person name="Song Y."/>
            <person name="Cho B.-K."/>
        </authorList>
    </citation>
    <scope>NUCLEOTIDE SEQUENCE [LARGE SCALE GENOMIC DNA]</scope>
    <source>
        <strain evidence="7">SL1</strain>
    </source>
</reference>
<evidence type="ECO:0000313" key="7">
    <source>
        <dbReference type="Proteomes" id="UP000244910"/>
    </source>
</evidence>
<evidence type="ECO:0000256" key="3">
    <source>
        <dbReference type="ARBA" id="ARBA00023125"/>
    </source>
</evidence>
<evidence type="ECO:0000256" key="4">
    <source>
        <dbReference type="ARBA" id="ARBA00023163"/>
    </source>
</evidence>
<proteinExistence type="inferred from homology"/>
<sequence length="286" mass="32343">MDIRQLKYFIAIAEEGQITGAARKLNMAQPPLSYHLKLLEDELGVKLVERGSRKIKLTDAGKMLYAKASQILKLTETTIKQLKDFGQGIKGTLFIGTVSSCGATLLPERIHNFNKKCPDISFEIYEGNTYKLLELLNNGLIEIGIVRTPFNSESFNLKYLSKETMIAVFNTNSNWYKKKKSIRINDIMDKPLIIYRRFEKLISKCCQNFGFNPKIICKCDDARTALLWADSGIGLALVPKSAIKLVNNSNLSYIEIDESELETRVAAIWLKNQSLSEAAKYFVNVI</sequence>
<dbReference type="KEGG" id="cdrk:B9W14_18660"/>
<dbReference type="CDD" id="cd05466">
    <property type="entry name" value="PBP2_LTTR_substrate"/>
    <property type="match status" value="1"/>
</dbReference>
<dbReference type="Pfam" id="PF00126">
    <property type="entry name" value="HTH_1"/>
    <property type="match status" value="1"/>
</dbReference>
<dbReference type="PANTHER" id="PTHR30419">
    <property type="entry name" value="HTH-TYPE TRANSCRIPTIONAL REGULATOR YBHD"/>
    <property type="match status" value="1"/>
</dbReference>
<keyword evidence="4" id="KW-0804">Transcription</keyword>
<evidence type="ECO:0000313" key="6">
    <source>
        <dbReference type="EMBL" id="AWI06433.1"/>
    </source>
</evidence>
<feature type="domain" description="HTH lysR-type" evidence="5">
    <location>
        <begin position="1"/>
        <end position="58"/>
    </location>
</feature>
<dbReference type="Gene3D" id="3.40.190.290">
    <property type="match status" value="1"/>
</dbReference>
<dbReference type="InterPro" id="IPR000847">
    <property type="entry name" value="LysR_HTH_N"/>
</dbReference>
<dbReference type="PROSITE" id="PS50931">
    <property type="entry name" value="HTH_LYSR"/>
    <property type="match status" value="1"/>
</dbReference>
<dbReference type="OrthoDB" id="9803714at2"/>
<dbReference type="GO" id="GO:0003677">
    <property type="term" value="F:DNA binding"/>
    <property type="evidence" value="ECO:0007669"/>
    <property type="project" value="UniProtKB-KW"/>
</dbReference>
<dbReference type="RefSeq" id="WP_032078319.1">
    <property type="nucleotide sequence ID" value="NZ_CP020953.1"/>
</dbReference>
<keyword evidence="3" id="KW-0238">DNA-binding</keyword>
<evidence type="ECO:0000259" key="5">
    <source>
        <dbReference type="PROSITE" id="PS50931"/>
    </source>
</evidence>
<dbReference type="EMBL" id="CP020953">
    <property type="protein sequence ID" value="AWI06433.1"/>
    <property type="molecule type" value="Genomic_DNA"/>
</dbReference>
<keyword evidence="2" id="KW-0805">Transcription regulation</keyword>
<dbReference type="PRINTS" id="PR00039">
    <property type="entry name" value="HTHLYSR"/>
</dbReference>
<dbReference type="SUPFAM" id="SSF46785">
    <property type="entry name" value="Winged helix' DNA-binding domain"/>
    <property type="match status" value="1"/>
</dbReference>
<keyword evidence="7" id="KW-1185">Reference proteome</keyword>
<dbReference type="Gene3D" id="1.10.10.10">
    <property type="entry name" value="Winged helix-like DNA-binding domain superfamily/Winged helix DNA-binding domain"/>
    <property type="match status" value="1"/>
</dbReference>